<feature type="transmembrane region" description="Helical" evidence="7">
    <location>
        <begin position="775"/>
        <end position="801"/>
    </location>
</feature>
<dbReference type="PANTHER" id="PTHR47356:SF2">
    <property type="entry name" value="FAD-BINDING DOMAIN-CONTAINING PROTEIN-RELATED"/>
    <property type="match status" value="1"/>
</dbReference>
<proteinExistence type="inferred from homology"/>
<feature type="domain" description="FAD-binding" evidence="8">
    <location>
        <begin position="7"/>
        <end position="173"/>
    </location>
</feature>
<keyword evidence="7" id="KW-1133">Transmembrane helix</keyword>
<dbReference type="PANTHER" id="PTHR47356">
    <property type="entry name" value="FAD-DEPENDENT MONOOXYGENASE ASQG-RELATED"/>
    <property type="match status" value="1"/>
</dbReference>
<gene>
    <name evidence="9" type="ORF">SUNI508_00412</name>
</gene>
<comment type="caution">
    <text evidence="9">The sequence shown here is derived from an EMBL/GenBank/DDBJ whole genome shotgun (WGS) entry which is preliminary data.</text>
</comment>
<evidence type="ECO:0000256" key="7">
    <source>
        <dbReference type="SAM" id="Phobius"/>
    </source>
</evidence>
<organism evidence="9 10">
    <name type="scientific">Seiridium unicorne</name>
    <dbReference type="NCBI Taxonomy" id="138068"/>
    <lineage>
        <taxon>Eukaryota</taxon>
        <taxon>Fungi</taxon>
        <taxon>Dikarya</taxon>
        <taxon>Ascomycota</taxon>
        <taxon>Pezizomycotina</taxon>
        <taxon>Sordariomycetes</taxon>
        <taxon>Xylariomycetidae</taxon>
        <taxon>Amphisphaeriales</taxon>
        <taxon>Sporocadaceae</taxon>
        <taxon>Seiridium</taxon>
    </lineage>
</organism>
<evidence type="ECO:0000256" key="1">
    <source>
        <dbReference type="ARBA" id="ARBA00001974"/>
    </source>
</evidence>
<comment type="pathway">
    <text evidence="2">Secondary metabolite biosynthesis.</text>
</comment>
<evidence type="ECO:0000256" key="6">
    <source>
        <dbReference type="ARBA" id="ARBA00023002"/>
    </source>
</evidence>
<evidence type="ECO:0000256" key="3">
    <source>
        <dbReference type="ARBA" id="ARBA00007992"/>
    </source>
</evidence>
<feature type="domain" description="FAD-binding" evidence="8">
    <location>
        <begin position="290"/>
        <end position="341"/>
    </location>
</feature>
<protein>
    <submittedName>
        <fullName evidence="9">FAD-binding domain-containing protein</fullName>
    </submittedName>
</protein>
<feature type="transmembrane region" description="Helical" evidence="7">
    <location>
        <begin position="629"/>
        <end position="647"/>
    </location>
</feature>
<dbReference type="Gene3D" id="3.50.50.60">
    <property type="entry name" value="FAD/NAD(P)-binding domain"/>
    <property type="match status" value="1"/>
</dbReference>
<keyword evidence="10" id="KW-1185">Reference proteome</keyword>
<dbReference type="InterPro" id="IPR050562">
    <property type="entry name" value="FAD_mOase_fung"/>
</dbReference>
<accession>A0ABR2V7L9</accession>
<evidence type="ECO:0000256" key="2">
    <source>
        <dbReference type="ARBA" id="ARBA00005179"/>
    </source>
</evidence>
<dbReference type="EMBL" id="JARVKF010000112">
    <property type="protein sequence ID" value="KAK9422549.1"/>
    <property type="molecule type" value="Genomic_DNA"/>
</dbReference>
<evidence type="ECO:0000313" key="9">
    <source>
        <dbReference type="EMBL" id="KAK9422549.1"/>
    </source>
</evidence>
<dbReference type="InterPro" id="IPR002938">
    <property type="entry name" value="FAD-bd"/>
</dbReference>
<keyword evidence="5" id="KW-0274">FAD</keyword>
<dbReference type="InterPro" id="IPR036188">
    <property type="entry name" value="FAD/NAD-bd_sf"/>
</dbReference>
<feature type="transmembrane region" description="Helical" evidence="7">
    <location>
        <begin position="598"/>
        <end position="617"/>
    </location>
</feature>
<keyword evidence="7" id="KW-0812">Transmembrane</keyword>
<evidence type="ECO:0000256" key="4">
    <source>
        <dbReference type="ARBA" id="ARBA00022630"/>
    </source>
</evidence>
<name>A0ABR2V7L9_9PEZI</name>
<evidence type="ECO:0000259" key="8">
    <source>
        <dbReference type="Pfam" id="PF01494"/>
    </source>
</evidence>
<dbReference type="Pfam" id="PF01494">
    <property type="entry name" value="FAD_binding_3"/>
    <property type="match status" value="2"/>
</dbReference>
<sequence length="814" mass="89859">MADSSFRVVIAGGGVAGLTLANMLEKFDIDYILLESRGDISSAVGASIGLFPNGLRILDQIGCYERILALPQQFTTSSKTRDSKGKSLFNIANVSEHLKERYGYPVLFFDRYWLLRLLHENLQHKERIMTDMKVIKVQKADGGIQVITKDGKVVKGTLVIGADGVHSSVRQQMIRMGDEQQPGYFPPGEADRVPCFYRCSFGIAQHVAGYIPGEVNNIRAKGWSGLVMSGPEDRVYWFMHQRLPEPRYGKDIPRYTEEDELQFVKEFWDCAITDKINFGQVYSKKLTSTLTPLHEYVYEKWFFDRIMLLGDSAHKPNPLSGQGGNGAIESVAELVNAIVRMRDTRSNGLASLNDEEVEMIFQQTQTARHEREKYLISEAHKLQALSAYENHAMSTLIWKVIGPNAGDEYLLSLTGSPIMDAARLEKLPIPHRARLIPFNDELPARPKSMKMGRAIQGCFGAGMASLMWLASKSLRFPFAELGGWAGGAAISRPWSGSGASLLKLIVSFFSYPVEGQTAASKLHLIYFLTQLASPVLSYTIDGFRKGNRMSPLVFPSVFLGVMQVTGIAYIAPAHALIGALQGDITPTGRRISPEVSDALLPALALGYAVPTAMMLAPGFSTPMKQDLTALWQFAPVLVPAFTSLFEAGSRWLHGKRQGQWQQVPATDKGSETLQQQDANDMPSLRRVYACTAVVQTAVHVATLAVACWDQSISMSDMFFGVPNLMKAVWDLPNTASKVSVLLKYDMVIATAALFARDLYSIWDLRRHGYIRTREAVKAAIGTCLGQAVIGSGATSMILAYWRERAVAGLSKKSV</sequence>
<dbReference type="PRINTS" id="PR00420">
    <property type="entry name" value="RNGMNOXGNASE"/>
</dbReference>
<dbReference type="SUPFAM" id="SSF51905">
    <property type="entry name" value="FAD/NAD(P)-binding domain"/>
    <property type="match status" value="1"/>
</dbReference>
<evidence type="ECO:0000256" key="5">
    <source>
        <dbReference type="ARBA" id="ARBA00022827"/>
    </source>
</evidence>
<comment type="cofactor">
    <cofactor evidence="1">
        <name>FAD</name>
        <dbReference type="ChEBI" id="CHEBI:57692"/>
    </cofactor>
</comment>
<reference evidence="9 10" key="1">
    <citation type="journal article" date="2024" name="J. Plant Pathol.">
        <title>Sequence and assembly of the genome of Seiridium unicorne, isolate CBS 538.82, causal agent of cypress canker disease.</title>
        <authorList>
            <person name="Scali E."/>
            <person name="Rocca G.D."/>
            <person name="Danti R."/>
            <person name="Garbelotto M."/>
            <person name="Barberini S."/>
            <person name="Baroncelli R."/>
            <person name="Emiliani G."/>
        </authorList>
    </citation>
    <scope>NUCLEOTIDE SEQUENCE [LARGE SCALE GENOMIC DNA]</scope>
    <source>
        <strain evidence="9 10">BM-138-508</strain>
    </source>
</reference>
<evidence type="ECO:0000313" key="10">
    <source>
        <dbReference type="Proteomes" id="UP001408356"/>
    </source>
</evidence>
<keyword evidence="7" id="KW-0472">Membrane</keyword>
<dbReference type="Proteomes" id="UP001408356">
    <property type="component" value="Unassembled WGS sequence"/>
</dbReference>
<keyword evidence="4" id="KW-0285">Flavoprotein</keyword>
<keyword evidence="6" id="KW-0560">Oxidoreductase</keyword>
<comment type="similarity">
    <text evidence="3">Belongs to the paxM FAD-dependent monooxygenase family.</text>
</comment>
<feature type="transmembrane region" description="Helical" evidence="7">
    <location>
        <begin position="552"/>
        <end position="577"/>
    </location>
</feature>